<organism evidence="1 2">
    <name type="scientific">Wolfiporia cocos (strain MD-104)</name>
    <name type="common">Brown rot fungus</name>
    <dbReference type="NCBI Taxonomy" id="742152"/>
    <lineage>
        <taxon>Eukaryota</taxon>
        <taxon>Fungi</taxon>
        <taxon>Dikarya</taxon>
        <taxon>Basidiomycota</taxon>
        <taxon>Agaricomycotina</taxon>
        <taxon>Agaricomycetes</taxon>
        <taxon>Polyporales</taxon>
        <taxon>Phaeolaceae</taxon>
        <taxon>Wolfiporia</taxon>
    </lineage>
</organism>
<evidence type="ECO:0000313" key="1">
    <source>
        <dbReference type="EMBL" id="PCH43901.1"/>
    </source>
</evidence>
<keyword evidence="2" id="KW-1185">Reference proteome</keyword>
<dbReference type="EMBL" id="KB468146">
    <property type="protein sequence ID" value="PCH43901.1"/>
    <property type="molecule type" value="Genomic_DNA"/>
</dbReference>
<name>A0A2H3JPS5_WOLCO</name>
<evidence type="ECO:0000313" key="2">
    <source>
        <dbReference type="Proteomes" id="UP000218811"/>
    </source>
</evidence>
<reference evidence="1 2" key="1">
    <citation type="journal article" date="2012" name="Science">
        <title>The Paleozoic origin of enzymatic lignin decomposition reconstructed from 31 fungal genomes.</title>
        <authorList>
            <person name="Floudas D."/>
            <person name="Binder M."/>
            <person name="Riley R."/>
            <person name="Barry K."/>
            <person name="Blanchette R.A."/>
            <person name="Henrissat B."/>
            <person name="Martinez A.T."/>
            <person name="Otillar R."/>
            <person name="Spatafora J.W."/>
            <person name="Yadav J.S."/>
            <person name="Aerts A."/>
            <person name="Benoit I."/>
            <person name="Boyd A."/>
            <person name="Carlson A."/>
            <person name="Copeland A."/>
            <person name="Coutinho P.M."/>
            <person name="de Vries R.P."/>
            <person name="Ferreira P."/>
            <person name="Findley K."/>
            <person name="Foster B."/>
            <person name="Gaskell J."/>
            <person name="Glotzer D."/>
            <person name="Gorecki P."/>
            <person name="Heitman J."/>
            <person name="Hesse C."/>
            <person name="Hori C."/>
            <person name="Igarashi K."/>
            <person name="Jurgens J.A."/>
            <person name="Kallen N."/>
            <person name="Kersten P."/>
            <person name="Kohler A."/>
            <person name="Kuees U."/>
            <person name="Kumar T.K.A."/>
            <person name="Kuo A."/>
            <person name="LaButti K."/>
            <person name="Larrondo L.F."/>
            <person name="Lindquist E."/>
            <person name="Ling A."/>
            <person name="Lombard V."/>
            <person name="Lucas S."/>
            <person name="Lundell T."/>
            <person name="Martin R."/>
            <person name="McLaughlin D.J."/>
            <person name="Morgenstern I."/>
            <person name="Morin E."/>
            <person name="Murat C."/>
            <person name="Nagy L.G."/>
            <person name="Nolan M."/>
            <person name="Ohm R.A."/>
            <person name="Patyshakuliyeva A."/>
            <person name="Rokas A."/>
            <person name="Ruiz-Duenas F.J."/>
            <person name="Sabat G."/>
            <person name="Salamov A."/>
            <person name="Samejima M."/>
            <person name="Schmutz J."/>
            <person name="Slot J.C."/>
            <person name="St John F."/>
            <person name="Stenlid J."/>
            <person name="Sun H."/>
            <person name="Sun S."/>
            <person name="Syed K."/>
            <person name="Tsang A."/>
            <person name="Wiebenga A."/>
            <person name="Young D."/>
            <person name="Pisabarro A."/>
            <person name="Eastwood D.C."/>
            <person name="Martin F."/>
            <person name="Cullen D."/>
            <person name="Grigoriev I.V."/>
            <person name="Hibbett D.S."/>
        </authorList>
    </citation>
    <scope>NUCLEOTIDE SEQUENCE [LARGE SCALE GENOMIC DNA]</scope>
    <source>
        <strain evidence="1 2">MD-104</strain>
    </source>
</reference>
<accession>A0A2H3JPS5</accession>
<sequence>MTYAVIVGNSDVRAAHHDTEWKDKPSPLKHTEKKEYEWAQLHAIPSAPYQALQI</sequence>
<proteinExistence type="predicted"/>
<dbReference type="AlphaFoldDB" id="A0A2H3JPS5"/>
<dbReference type="Proteomes" id="UP000218811">
    <property type="component" value="Unassembled WGS sequence"/>
</dbReference>
<gene>
    <name evidence="1" type="ORF">WOLCODRAFT_26281</name>
</gene>
<protein>
    <submittedName>
        <fullName evidence="1">Uncharacterized protein</fullName>
    </submittedName>
</protein>